<protein>
    <recommendedName>
        <fullName evidence="2">Zn(2)-C6 fungal-type domain-containing protein</fullName>
    </recommendedName>
</protein>
<dbReference type="Pfam" id="PF11951">
    <property type="entry name" value="Fungal_trans_2"/>
    <property type="match status" value="1"/>
</dbReference>
<organism evidence="3 4">
    <name type="scientific">Hyaloscypha bicolor E</name>
    <dbReference type="NCBI Taxonomy" id="1095630"/>
    <lineage>
        <taxon>Eukaryota</taxon>
        <taxon>Fungi</taxon>
        <taxon>Dikarya</taxon>
        <taxon>Ascomycota</taxon>
        <taxon>Pezizomycotina</taxon>
        <taxon>Leotiomycetes</taxon>
        <taxon>Helotiales</taxon>
        <taxon>Hyaloscyphaceae</taxon>
        <taxon>Hyaloscypha</taxon>
        <taxon>Hyaloscypha bicolor</taxon>
    </lineage>
</organism>
<evidence type="ECO:0000256" key="1">
    <source>
        <dbReference type="ARBA" id="ARBA00023242"/>
    </source>
</evidence>
<dbReference type="InterPro" id="IPR053175">
    <property type="entry name" value="DHMBA_Reg_Transcription_Factor"/>
</dbReference>
<reference evidence="3 4" key="1">
    <citation type="submission" date="2016-04" db="EMBL/GenBank/DDBJ databases">
        <title>A degradative enzymes factory behind the ericoid mycorrhizal symbiosis.</title>
        <authorList>
            <consortium name="DOE Joint Genome Institute"/>
            <person name="Martino E."/>
            <person name="Morin E."/>
            <person name="Grelet G."/>
            <person name="Kuo A."/>
            <person name="Kohler A."/>
            <person name="Daghino S."/>
            <person name="Barry K."/>
            <person name="Choi C."/>
            <person name="Cichocki N."/>
            <person name="Clum A."/>
            <person name="Copeland A."/>
            <person name="Hainaut M."/>
            <person name="Haridas S."/>
            <person name="Labutti K."/>
            <person name="Lindquist E."/>
            <person name="Lipzen A."/>
            <person name="Khouja H.-R."/>
            <person name="Murat C."/>
            <person name="Ohm R."/>
            <person name="Olson A."/>
            <person name="Spatafora J."/>
            <person name="Veneault-Fourrey C."/>
            <person name="Henrissat B."/>
            <person name="Grigoriev I."/>
            <person name="Martin F."/>
            <person name="Perotto S."/>
        </authorList>
    </citation>
    <scope>NUCLEOTIDE SEQUENCE [LARGE SCALE GENOMIC DNA]</scope>
    <source>
        <strain evidence="3 4">E</strain>
    </source>
</reference>
<dbReference type="OrthoDB" id="4220372at2759"/>
<evidence type="ECO:0000259" key="2">
    <source>
        <dbReference type="PROSITE" id="PS50048"/>
    </source>
</evidence>
<accession>A0A2J6SKT3</accession>
<dbReference type="Pfam" id="PF00172">
    <property type="entry name" value="Zn_clus"/>
    <property type="match status" value="1"/>
</dbReference>
<keyword evidence="1" id="KW-0539">Nucleus</keyword>
<gene>
    <name evidence="3" type="ORF">K444DRAFT_544619</name>
</gene>
<dbReference type="GO" id="GO:0000981">
    <property type="term" value="F:DNA-binding transcription factor activity, RNA polymerase II-specific"/>
    <property type="evidence" value="ECO:0007669"/>
    <property type="project" value="InterPro"/>
</dbReference>
<dbReference type="PANTHER" id="PTHR38791:SF5">
    <property type="entry name" value="TRANSCRIPTION FACTOR DBAG-RELATED"/>
    <property type="match status" value="1"/>
</dbReference>
<dbReference type="Proteomes" id="UP000235371">
    <property type="component" value="Unassembled WGS sequence"/>
</dbReference>
<dbReference type="SUPFAM" id="SSF57701">
    <property type="entry name" value="Zn2/Cys6 DNA-binding domain"/>
    <property type="match status" value="1"/>
</dbReference>
<evidence type="ECO:0000313" key="3">
    <source>
        <dbReference type="EMBL" id="PMD51376.1"/>
    </source>
</evidence>
<name>A0A2J6SKT3_9HELO</name>
<dbReference type="InterPro" id="IPR021858">
    <property type="entry name" value="Fun_TF"/>
</dbReference>
<dbReference type="SMART" id="SM00066">
    <property type="entry name" value="GAL4"/>
    <property type="match status" value="1"/>
</dbReference>
<keyword evidence="4" id="KW-1185">Reference proteome</keyword>
<dbReference type="STRING" id="1095630.A0A2J6SKT3"/>
<dbReference type="InterPro" id="IPR001138">
    <property type="entry name" value="Zn2Cys6_DnaBD"/>
</dbReference>
<dbReference type="CDD" id="cd00067">
    <property type="entry name" value="GAL4"/>
    <property type="match status" value="1"/>
</dbReference>
<sequence>MVYCGKPSKACGECRLRRTRCDYKRPSCTQCLRAGRTCNGYRDTNDLIFRDESQGLSDKHRRSKEAQAQVKAQRSRATDIPSTSVSEVDFAVIALPQPEQFRNLSPLSLSLATSAEDQATCFFFQNYVLGGRDLFKGHIDYLSDIYSSEEVGSGLADSVASLGMVGLANFWKAPNIMSNAVIKYNSAMRTVSSQLRDVEQAKSDQTLISILLMGLYETNTCNSRQSMEAWKKHITGATALMQLRGKQALRTPLGYHMFIHLRAQVLTICIQRHAPIPRIITEWSNEIDFETPEQAAATALVNLGSRYCDLRSSMSSFHDYSEAERIITTACAIDNDYDLWAKTCPYQLIYQTMTLKERSEEVFSDHYHVYPNLWVATVWNQYRAVRLLVNELILDQLCHLYLNSPESTLIWNDVYFFENQVLASNTTLLQLCHDICATVPFYLGFDPNADKRMPRAIPKAVSGNMLLWPLYTAGCTDLVSDMMRDWVAGRLRWISDVIGIRQAAPLAFSLRRKQDLLTWQNEKEDDDVCSPILNVESPDIETMI</sequence>
<dbReference type="PROSITE" id="PS00463">
    <property type="entry name" value="ZN2_CY6_FUNGAL_1"/>
    <property type="match status" value="1"/>
</dbReference>
<proteinExistence type="predicted"/>
<dbReference type="Gene3D" id="4.10.240.10">
    <property type="entry name" value="Zn(2)-C6 fungal-type DNA-binding domain"/>
    <property type="match status" value="1"/>
</dbReference>
<dbReference type="InterPro" id="IPR036864">
    <property type="entry name" value="Zn2-C6_fun-type_DNA-bd_sf"/>
</dbReference>
<feature type="domain" description="Zn(2)-C6 fungal-type" evidence="2">
    <location>
        <begin position="10"/>
        <end position="38"/>
    </location>
</feature>
<evidence type="ECO:0000313" key="4">
    <source>
        <dbReference type="Proteomes" id="UP000235371"/>
    </source>
</evidence>
<dbReference type="PROSITE" id="PS50048">
    <property type="entry name" value="ZN2_CY6_FUNGAL_2"/>
    <property type="match status" value="1"/>
</dbReference>
<dbReference type="RefSeq" id="XP_024728280.1">
    <property type="nucleotide sequence ID" value="XM_024876069.1"/>
</dbReference>
<dbReference type="PANTHER" id="PTHR38791">
    <property type="entry name" value="ZN(II)2CYS6 TRANSCRIPTION FACTOR (EUROFUNG)-RELATED-RELATED"/>
    <property type="match status" value="1"/>
</dbReference>
<dbReference type="GeneID" id="36584148"/>
<dbReference type="InParanoid" id="A0A2J6SKT3"/>
<dbReference type="GO" id="GO:0008270">
    <property type="term" value="F:zinc ion binding"/>
    <property type="evidence" value="ECO:0007669"/>
    <property type="project" value="InterPro"/>
</dbReference>
<dbReference type="AlphaFoldDB" id="A0A2J6SKT3"/>
<dbReference type="EMBL" id="KZ613912">
    <property type="protein sequence ID" value="PMD51376.1"/>
    <property type="molecule type" value="Genomic_DNA"/>
</dbReference>